<sequence length="203" mass="22443">MKLSQQGDSKTVIGISEREFFKALVDENGFYPKDKEVSIEEIETYADITMKGCKNGSTVIVSIILTENSQSIDACRISLNKEVSAYVSVDVLVDSGSAQEIVQSCLADVQRKLTQPNLVQLFKNRQTVSHNIYRAGSRAVNRKIVSYGVIGEKYITSPILQEFGASDAVLTITSEDEKIIEVEIEKGCISPGMLARIMQDHMN</sequence>
<dbReference type="HOGENOM" id="CLU_1349280_0_0_1"/>
<reference evidence="1 2" key="1">
    <citation type="journal article" date="2014" name="Genome Announc.">
        <title>Genome Sequence of the Microsporidian Species Nematocida sp1 Strain ERTm6 (ATCC PRA-372).</title>
        <authorList>
            <person name="Bakowski M.A."/>
            <person name="Priest M."/>
            <person name="Young S."/>
            <person name="Cuomo C.A."/>
            <person name="Troemel E.R."/>
        </authorList>
    </citation>
    <scope>NUCLEOTIDE SEQUENCE [LARGE SCALE GENOMIC DNA]</scope>
    <source>
        <strain evidence="1 2">ERTm6</strain>
    </source>
</reference>
<evidence type="ECO:0000313" key="2">
    <source>
        <dbReference type="Proteomes" id="UP000054524"/>
    </source>
</evidence>
<dbReference type="OrthoDB" id="2188606at2759"/>
<keyword evidence="2" id="KW-1185">Reference proteome</keyword>
<dbReference type="AlphaFoldDB" id="A0A086J1D0"/>
<gene>
    <name evidence="1" type="ORF">NESG_01937</name>
</gene>
<proteinExistence type="predicted"/>
<organism evidence="1 2">
    <name type="scientific">Nematocida ausubeli (strain ATCC PRA-371 / ERTm2)</name>
    <name type="common">Nematode killer fungus</name>
    <dbReference type="NCBI Taxonomy" id="1913371"/>
    <lineage>
        <taxon>Eukaryota</taxon>
        <taxon>Fungi</taxon>
        <taxon>Fungi incertae sedis</taxon>
        <taxon>Microsporidia</taxon>
        <taxon>Nematocida</taxon>
    </lineage>
</organism>
<comment type="caution">
    <text evidence="1">The sequence shown here is derived from an EMBL/GenBank/DDBJ whole genome shotgun (WGS) entry which is preliminary data.</text>
</comment>
<evidence type="ECO:0000313" key="1">
    <source>
        <dbReference type="EMBL" id="KFG25948.1"/>
    </source>
</evidence>
<dbReference type="Proteomes" id="UP000054524">
    <property type="component" value="Unassembled WGS sequence"/>
</dbReference>
<dbReference type="GeneID" id="77676910"/>
<dbReference type="RefSeq" id="XP_052904503.1">
    <property type="nucleotide sequence ID" value="XM_053049553.1"/>
</dbReference>
<dbReference type="EMBL" id="AKIJ01000004">
    <property type="protein sequence ID" value="KFG25948.1"/>
    <property type="molecule type" value="Genomic_DNA"/>
</dbReference>
<name>A0A086J1D0_NEMA1</name>
<accession>A0A086J1D0</accession>
<protein>
    <submittedName>
        <fullName evidence="1">Uncharacterized protein</fullName>
    </submittedName>
</protein>